<geneLocation type="plasmid" evidence="7">
    <name>pob3b2</name>
</geneLocation>
<dbReference type="RefSeq" id="WP_099832054.1">
    <property type="nucleotide sequence ID" value="NZ_CP023739.1"/>
</dbReference>
<sequence length="223" mass="25901">MIDFKGSHFERDVILWSVRWYVAYPMSYRQLEEMMEERGVEVDHSTLNRWVVKYAPLLENQFRARKRAIGSSWRLDETYVKVKGCWKYLYRAVDKVGATVDFLLTAKRDCKGALRFLRKAIGQHGEPEKITIDKSGANTAAIERYNAEHGADIEIRRIKYLNNIVEQDHRAVKRVTRPMLGFKSFRSAAATLSGIELMHMIRKDQLQTTGKLRPAQQFYALAA</sequence>
<dbReference type="InterPro" id="IPR052183">
    <property type="entry name" value="IS_Transposase"/>
</dbReference>
<dbReference type="GO" id="GO:0006310">
    <property type="term" value="P:DNA recombination"/>
    <property type="evidence" value="ECO:0007669"/>
    <property type="project" value="UniProtKB-KW"/>
</dbReference>
<dbReference type="InterPro" id="IPR012337">
    <property type="entry name" value="RNaseH-like_sf"/>
</dbReference>
<dbReference type="InterPro" id="IPR036397">
    <property type="entry name" value="RNaseH_sf"/>
</dbReference>
<gene>
    <name evidence="6" type="ORF">CQW49_23035</name>
</gene>
<dbReference type="InterPro" id="IPR001584">
    <property type="entry name" value="Integrase_cat-core"/>
</dbReference>
<dbReference type="SUPFAM" id="SSF53098">
    <property type="entry name" value="Ribonuclease H-like"/>
    <property type="match status" value="1"/>
</dbReference>
<reference evidence="7" key="1">
    <citation type="submission" date="2017-10" db="EMBL/GenBank/DDBJ databases">
        <title>Completed PacBio SMRT sequence of Methylosinus trichosporium OB3b reveals presence of a third large plasmid.</title>
        <authorList>
            <person name="Charles T.C."/>
            <person name="Lynch M.D.J."/>
            <person name="Heil J.R."/>
            <person name="Cheng J."/>
        </authorList>
    </citation>
    <scope>NUCLEOTIDE SEQUENCE [LARGE SCALE GENOMIC DNA]</scope>
    <source>
        <strain evidence="7">OB3b</strain>
        <plasmid evidence="7">pob3b2</plasmid>
    </source>
</reference>
<dbReference type="GO" id="GO:0003677">
    <property type="term" value="F:DNA binding"/>
    <property type="evidence" value="ECO:0007669"/>
    <property type="project" value="UniProtKB-KW"/>
</dbReference>
<feature type="domain" description="Integrase catalytic" evidence="5">
    <location>
        <begin position="52"/>
        <end position="222"/>
    </location>
</feature>
<protein>
    <submittedName>
        <fullName evidence="6">IS6 family transposase</fullName>
    </submittedName>
</protein>
<dbReference type="Gene3D" id="3.30.420.10">
    <property type="entry name" value="Ribonuclease H-like superfamily/Ribonuclease H"/>
    <property type="match status" value="1"/>
</dbReference>
<dbReference type="PANTHER" id="PTHR35528:SF3">
    <property type="entry name" value="BLL1675 PROTEIN"/>
    <property type="match status" value="1"/>
</dbReference>
<dbReference type="NCBIfam" id="NF033587">
    <property type="entry name" value="transpos_IS6"/>
    <property type="match status" value="1"/>
</dbReference>
<accession>A0A2D2D752</accession>
<dbReference type="EMBL" id="CP023739">
    <property type="protein sequence ID" value="ATQ70838.1"/>
    <property type="molecule type" value="Genomic_DNA"/>
</dbReference>
<evidence type="ECO:0000256" key="1">
    <source>
        <dbReference type="ARBA" id="ARBA00002286"/>
    </source>
</evidence>
<evidence type="ECO:0000256" key="4">
    <source>
        <dbReference type="ARBA" id="ARBA00023172"/>
    </source>
</evidence>
<proteinExistence type="predicted"/>
<dbReference type="KEGG" id="mtw:CQW49_23035"/>
<dbReference type="AlphaFoldDB" id="A0A2D2D752"/>
<keyword evidence="3" id="KW-0238">DNA-binding</keyword>
<evidence type="ECO:0000256" key="3">
    <source>
        <dbReference type="ARBA" id="ARBA00023125"/>
    </source>
</evidence>
<dbReference type="InterPro" id="IPR032874">
    <property type="entry name" value="DDE_dom"/>
</dbReference>
<dbReference type="PANTHER" id="PTHR35528">
    <property type="entry name" value="BLL1675 PROTEIN"/>
    <property type="match status" value="1"/>
</dbReference>
<organism evidence="6 7">
    <name type="scientific">Methylosinus trichosporium (strain ATCC 35070 / NCIMB 11131 / UNIQEM 75 / OB3b)</name>
    <dbReference type="NCBI Taxonomy" id="595536"/>
    <lineage>
        <taxon>Bacteria</taxon>
        <taxon>Pseudomonadati</taxon>
        <taxon>Pseudomonadota</taxon>
        <taxon>Alphaproteobacteria</taxon>
        <taxon>Hyphomicrobiales</taxon>
        <taxon>Methylocystaceae</taxon>
        <taxon>Methylosinus</taxon>
    </lineage>
</organism>
<dbReference type="GO" id="GO:0015074">
    <property type="term" value="P:DNA integration"/>
    <property type="evidence" value="ECO:0007669"/>
    <property type="project" value="InterPro"/>
</dbReference>
<comment type="function">
    <text evidence="1">Involved in the transposition of the insertion sequence.</text>
</comment>
<keyword evidence="7" id="KW-1185">Reference proteome</keyword>
<dbReference type="PROSITE" id="PS50994">
    <property type="entry name" value="INTEGRASE"/>
    <property type="match status" value="1"/>
</dbReference>
<dbReference type="Proteomes" id="UP000230709">
    <property type="component" value="Plasmid pOB3b2"/>
</dbReference>
<evidence type="ECO:0000256" key="2">
    <source>
        <dbReference type="ARBA" id="ARBA00022578"/>
    </source>
</evidence>
<evidence type="ECO:0000259" key="5">
    <source>
        <dbReference type="PROSITE" id="PS50994"/>
    </source>
</evidence>
<dbReference type="Pfam" id="PF13610">
    <property type="entry name" value="DDE_Tnp_IS240"/>
    <property type="match status" value="1"/>
</dbReference>
<keyword evidence="6" id="KW-0614">Plasmid</keyword>
<name>A0A2D2D752_METT3</name>
<dbReference type="InterPro" id="IPR047930">
    <property type="entry name" value="Transpos_IS6"/>
</dbReference>
<evidence type="ECO:0000313" key="6">
    <source>
        <dbReference type="EMBL" id="ATQ70838.1"/>
    </source>
</evidence>
<dbReference type="GO" id="GO:0032196">
    <property type="term" value="P:transposition"/>
    <property type="evidence" value="ECO:0007669"/>
    <property type="project" value="UniProtKB-KW"/>
</dbReference>
<keyword evidence="2" id="KW-0815">Transposition</keyword>
<evidence type="ECO:0000313" key="7">
    <source>
        <dbReference type="Proteomes" id="UP000230709"/>
    </source>
</evidence>
<keyword evidence="4" id="KW-0233">DNA recombination</keyword>